<protein>
    <submittedName>
        <fullName evidence="1">Uncharacterized protein</fullName>
    </submittedName>
</protein>
<organism evidence="1 2">
    <name type="scientific">Campylobacter rectus RM3267</name>
    <dbReference type="NCBI Taxonomy" id="553218"/>
    <lineage>
        <taxon>Bacteria</taxon>
        <taxon>Pseudomonadati</taxon>
        <taxon>Campylobacterota</taxon>
        <taxon>Epsilonproteobacteria</taxon>
        <taxon>Campylobacterales</taxon>
        <taxon>Campylobacteraceae</taxon>
        <taxon>Campylobacter</taxon>
    </lineage>
</organism>
<comment type="caution">
    <text evidence="1">The sequence shown here is derived from an EMBL/GenBank/DDBJ whole genome shotgun (WGS) entry which is preliminary data.</text>
</comment>
<gene>
    <name evidence="1" type="ORF">CAMRE0001_0712</name>
</gene>
<proteinExistence type="predicted"/>
<dbReference type="AlphaFoldDB" id="B9CZM2"/>
<accession>B9CZM2</accession>
<reference evidence="1 2" key="1">
    <citation type="submission" date="2008-08" db="EMBL/GenBank/DDBJ databases">
        <authorList>
            <person name="Madupu R."/>
            <person name="Durkin A.S."/>
            <person name="Torralba M."/>
            <person name="Methe B."/>
            <person name="Sutton G.G."/>
            <person name="Strausberg R.L."/>
            <person name="Nelson K.E."/>
        </authorList>
    </citation>
    <scope>NUCLEOTIDE SEQUENCE [LARGE SCALE GENOMIC DNA]</scope>
    <source>
        <strain evidence="1 2">RM3267</strain>
    </source>
</reference>
<dbReference type="Proteomes" id="UP000003082">
    <property type="component" value="Unassembled WGS sequence"/>
</dbReference>
<evidence type="ECO:0000313" key="1">
    <source>
        <dbReference type="EMBL" id="EEF14831.1"/>
    </source>
</evidence>
<evidence type="ECO:0000313" key="2">
    <source>
        <dbReference type="Proteomes" id="UP000003082"/>
    </source>
</evidence>
<name>B9CZM2_CAMRE</name>
<sequence length="56" mass="6488">MKFTHCKINFLGGKILKFRRNFTASFALLRFCATPQTLFDLHPPSLLKKISEAYLI</sequence>
<keyword evidence="2" id="KW-1185">Reference proteome</keyword>
<dbReference type="STRING" id="553218.CAMRE0001_0712"/>
<dbReference type="EMBL" id="ACFU01000004">
    <property type="protein sequence ID" value="EEF14831.1"/>
    <property type="molecule type" value="Genomic_DNA"/>
</dbReference>